<evidence type="ECO:0000313" key="1">
    <source>
        <dbReference type="EMBL" id="KRM76574.1"/>
    </source>
</evidence>
<sequence>MVIHLASSVSGQRNFKKMMPTNANFSEIFSFWNPVISVSVVIKTTINEKNSFSV</sequence>
<comment type="caution">
    <text evidence="1">The sequence shown here is derived from an EMBL/GenBank/DDBJ whole genome shotgun (WGS) entry which is preliminary data.</text>
</comment>
<dbReference type="PATRIC" id="fig|1423733.4.peg.1330"/>
<accession>A0A0R2BBD8</accession>
<gene>
    <name evidence="1" type="ORF">FC82_GL001262</name>
</gene>
<organism evidence="1 2">
    <name type="scientific">Secundilactobacillus collinoides DSM 20515 = JCM 1123</name>
    <dbReference type="NCBI Taxonomy" id="1423733"/>
    <lineage>
        <taxon>Bacteria</taxon>
        <taxon>Bacillati</taxon>
        <taxon>Bacillota</taxon>
        <taxon>Bacilli</taxon>
        <taxon>Lactobacillales</taxon>
        <taxon>Lactobacillaceae</taxon>
        <taxon>Secundilactobacillus</taxon>
    </lineage>
</organism>
<name>A0A0R2BBD8_SECCO</name>
<dbReference type="Proteomes" id="UP000051845">
    <property type="component" value="Unassembled WGS sequence"/>
</dbReference>
<dbReference type="EMBL" id="AYYR01000023">
    <property type="protein sequence ID" value="KRM76574.1"/>
    <property type="molecule type" value="Genomic_DNA"/>
</dbReference>
<reference evidence="1 2" key="1">
    <citation type="journal article" date="2015" name="Genome Announc.">
        <title>Expanding the biotechnology potential of lactobacilli through comparative genomics of 213 strains and associated genera.</title>
        <authorList>
            <person name="Sun Z."/>
            <person name="Harris H.M."/>
            <person name="McCann A."/>
            <person name="Guo C."/>
            <person name="Argimon S."/>
            <person name="Zhang W."/>
            <person name="Yang X."/>
            <person name="Jeffery I.B."/>
            <person name="Cooney J.C."/>
            <person name="Kagawa T.F."/>
            <person name="Liu W."/>
            <person name="Song Y."/>
            <person name="Salvetti E."/>
            <person name="Wrobel A."/>
            <person name="Rasinkangas P."/>
            <person name="Parkhill J."/>
            <person name="Rea M.C."/>
            <person name="O'Sullivan O."/>
            <person name="Ritari J."/>
            <person name="Douillard F.P."/>
            <person name="Paul Ross R."/>
            <person name="Yang R."/>
            <person name="Briner A.E."/>
            <person name="Felis G.E."/>
            <person name="de Vos W.M."/>
            <person name="Barrangou R."/>
            <person name="Klaenhammer T.R."/>
            <person name="Caufield P.W."/>
            <person name="Cui Y."/>
            <person name="Zhang H."/>
            <person name="O'Toole P.W."/>
        </authorList>
    </citation>
    <scope>NUCLEOTIDE SEQUENCE [LARGE SCALE GENOMIC DNA]</scope>
    <source>
        <strain evidence="1 2">DSM 20515</strain>
    </source>
</reference>
<protein>
    <submittedName>
        <fullName evidence="1">Uncharacterized protein</fullName>
    </submittedName>
</protein>
<proteinExistence type="predicted"/>
<dbReference type="AlphaFoldDB" id="A0A0R2BBD8"/>
<evidence type="ECO:0000313" key="2">
    <source>
        <dbReference type="Proteomes" id="UP000051845"/>
    </source>
</evidence>